<evidence type="ECO:0000313" key="6">
    <source>
        <dbReference type="Proteomes" id="UP001501231"/>
    </source>
</evidence>
<evidence type="ECO:0000256" key="2">
    <source>
        <dbReference type="ARBA" id="ARBA00023125"/>
    </source>
</evidence>
<dbReference type="PANTHER" id="PTHR30055:SF234">
    <property type="entry name" value="HTH-TYPE TRANSCRIPTIONAL REGULATOR BETI"/>
    <property type="match status" value="1"/>
</dbReference>
<dbReference type="InterPro" id="IPR050109">
    <property type="entry name" value="HTH-type_TetR-like_transc_reg"/>
</dbReference>
<reference evidence="5 6" key="1">
    <citation type="journal article" date="2019" name="Int. J. Syst. Evol. Microbiol.">
        <title>The Global Catalogue of Microorganisms (GCM) 10K type strain sequencing project: providing services to taxonomists for standard genome sequencing and annotation.</title>
        <authorList>
            <consortium name="The Broad Institute Genomics Platform"/>
            <consortium name="The Broad Institute Genome Sequencing Center for Infectious Disease"/>
            <person name="Wu L."/>
            <person name="Ma J."/>
        </authorList>
    </citation>
    <scope>NUCLEOTIDE SEQUENCE [LARGE SCALE GENOMIC DNA]</scope>
    <source>
        <strain evidence="5 6">JCM 3325</strain>
    </source>
</reference>
<keyword evidence="3" id="KW-0804">Transcription</keyword>
<sequence length="212" mass="23750">MEVVRVTVWNVGFEGFDGEAEARLRKTALQLFASLGYDSTTTDMLVEAAGVDHGTVLKAGGKSGLYRATMEYTNDLLTRATREALARVKPDVDGLHQLVDYQLDFYFEHPEVLFLWAHRSLSDAADLTDIEERYSAPLHDLLEEAFDGTQLLDRTEYRLTANVFNWCLRGFMIGGVHLLDGSVLGPDDPGLRDAFRAYMHRLLDAMRPAGGY</sequence>
<evidence type="ECO:0000256" key="1">
    <source>
        <dbReference type="ARBA" id="ARBA00023015"/>
    </source>
</evidence>
<comment type="caution">
    <text evidence="5">The sequence shown here is derived from an EMBL/GenBank/DDBJ whole genome shotgun (WGS) entry which is preliminary data.</text>
</comment>
<proteinExistence type="predicted"/>
<evidence type="ECO:0000313" key="5">
    <source>
        <dbReference type="EMBL" id="GAA2435914.1"/>
    </source>
</evidence>
<dbReference type="SUPFAM" id="SSF46689">
    <property type="entry name" value="Homeodomain-like"/>
    <property type="match status" value="1"/>
</dbReference>
<dbReference type="PANTHER" id="PTHR30055">
    <property type="entry name" value="HTH-TYPE TRANSCRIPTIONAL REGULATOR RUTR"/>
    <property type="match status" value="1"/>
</dbReference>
<feature type="domain" description="HTH tetR-type" evidence="4">
    <location>
        <begin position="26"/>
        <end position="57"/>
    </location>
</feature>
<dbReference type="Pfam" id="PF00440">
    <property type="entry name" value="TetR_N"/>
    <property type="match status" value="1"/>
</dbReference>
<keyword evidence="1" id="KW-0805">Transcription regulation</keyword>
<accession>A0ABN3JNX7</accession>
<dbReference type="EMBL" id="BAAARW010000020">
    <property type="protein sequence ID" value="GAA2435914.1"/>
    <property type="molecule type" value="Genomic_DNA"/>
</dbReference>
<evidence type="ECO:0000259" key="4">
    <source>
        <dbReference type="Pfam" id="PF00440"/>
    </source>
</evidence>
<dbReference type="InterPro" id="IPR009057">
    <property type="entry name" value="Homeodomain-like_sf"/>
</dbReference>
<protein>
    <recommendedName>
        <fullName evidence="4">HTH tetR-type domain-containing protein</fullName>
    </recommendedName>
</protein>
<dbReference type="Proteomes" id="UP001501231">
    <property type="component" value="Unassembled WGS sequence"/>
</dbReference>
<evidence type="ECO:0000256" key="3">
    <source>
        <dbReference type="ARBA" id="ARBA00023163"/>
    </source>
</evidence>
<keyword evidence="6" id="KW-1185">Reference proteome</keyword>
<dbReference type="Gene3D" id="1.10.357.10">
    <property type="entry name" value="Tetracycline Repressor, domain 2"/>
    <property type="match status" value="1"/>
</dbReference>
<organism evidence="5 6">
    <name type="scientific">Actinomadura vinacea</name>
    <dbReference type="NCBI Taxonomy" id="115336"/>
    <lineage>
        <taxon>Bacteria</taxon>
        <taxon>Bacillati</taxon>
        <taxon>Actinomycetota</taxon>
        <taxon>Actinomycetes</taxon>
        <taxon>Streptosporangiales</taxon>
        <taxon>Thermomonosporaceae</taxon>
        <taxon>Actinomadura</taxon>
    </lineage>
</organism>
<gene>
    <name evidence="5" type="ORF">GCM10010191_58340</name>
</gene>
<name>A0ABN3JNX7_9ACTN</name>
<dbReference type="InterPro" id="IPR001647">
    <property type="entry name" value="HTH_TetR"/>
</dbReference>
<keyword evidence="2" id="KW-0238">DNA-binding</keyword>